<organism evidence="5 6">
    <name type="scientific">Chryseobacterium arthrosphaerae</name>
    <dbReference type="NCBI Taxonomy" id="651561"/>
    <lineage>
        <taxon>Bacteria</taxon>
        <taxon>Pseudomonadati</taxon>
        <taxon>Bacteroidota</taxon>
        <taxon>Flavobacteriia</taxon>
        <taxon>Flavobacteriales</taxon>
        <taxon>Weeksellaceae</taxon>
        <taxon>Chryseobacterium group</taxon>
        <taxon>Chryseobacterium</taxon>
    </lineage>
</organism>
<gene>
    <name evidence="5" type="ORF">EJ377_14605</name>
</gene>
<keyword evidence="3" id="KW-0804">Transcription</keyword>
<dbReference type="SMART" id="SM00342">
    <property type="entry name" value="HTH_ARAC"/>
    <property type="match status" value="1"/>
</dbReference>
<dbReference type="SUPFAM" id="SSF46689">
    <property type="entry name" value="Homeodomain-like"/>
    <property type="match status" value="1"/>
</dbReference>
<evidence type="ECO:0000259" key="4">
    <source>
        <dbReference type="PROSITE" id="PS01124"/>
    </source>
</evidence>
<dbReference type="PROSITE" id="PS01124">
    <property type="entry name" value="HTH_ARAC_FAMILY_2"/>
    <property type="match status" value="1"/>
</dbReference>
<dbReference type="EMBL" id="RYFC01000003">
    <property type="protein sequence ID" value="RTZ45930.1"/>
    <property type="molecule type" value="Genomic_DNA"/>
</dbReference>
<feature type="domain" description="HTH araC/xylS-type" evidence="4">
    <location>
        <begin position="19"/>
        <end position="127"/>
    </location>
</feature>
<keyword evidence="2" id="KW-0238">DNA-binding</keyword>
<dbReference type="Pfam" id="PF12833">
    <property type="entry name" value="HTH_18"/>
    <property type="match status" value="1"/>
</dbReference>
<evidence type="ECO:0000313" key="5">
    <source>
        <dbReference type="EMBL" id="RTZ45930.1"/>
    </source>
</evidence>
<dbReference type="Gene3D" id="1.10.10.60">
    <property type="entry name" value="Homeodomain-like"/>
    <property type="match status" value="2"/>
</dbReference>
<dbReference type="GO" id="GO:0003700">
    <property type="term" value="F:DNA-binding transcription factor activity"/>
    <property type="evidence" value="ECO:0007669"/>
    <property type="project" value="InterPro"/>
</dbReference>
<dbReference type="AlphaFoldDB" id="A0A432DSX2"/>
<dbReference type="PANTHER" id="PTHR43280">
    <property type="entry name" value="ARAC-FAMILY TRANSCRIPTIONAL REGULATOR"/>
    <property type="match status" value="1"/>
</dbReference>
<sequence>MLEKVQGKDSGKISKEKEEEILRKLEEFEQSDRYLNKSMSLSALSSQMEINTKYLSEVINTSKGKNFNGYINELRINHIAHLLRTEPSFLNYKVSYLAEYSGFSSHSAFTTVFKSVTGMSPNAYIQESAKQNIMKYIFTIIACLCFCIFMKAQPGGNNAVIKKARLEIYDNLTTPSGSEKIY</sequence>
<name>A0A432DSX2_9FLAO</name>
<evidence type="ECO:0000313" key="6">
    <source>
        <dbReference type="Proteomes" id="UP000276953"/>
    </source>
</evidence>
<evidence type="ECO:0000256" key="3">
    <source>
        <dbReference type="ARBA" id="ARBA00023163"/>
    </source>
</evidence>
<dbReference type="PANTHER" id="PTHR43280:SF2">
    <property type="entry name" value="HTH-TYPE TRANSCRIPTIONAL REGULATOR EXSA"/>
    <property type="match status" value="1"/>
</dbReference>
<comment type="caution">
    <text evidence="5">The sequence shown here is derived from an EMBL/GenBank/DDBJ whole genome shotgun (WGS) entry which is preliminary data.</text>
</comment>
<evidence type="ECO:0000256" key="2">
    <source>
        <dbReference type="ARBA" id="ARBA00023125"/>
    </source>
</evidence>
<dbReference type="GO" id="GO:0043565">
    <property type="term" value="F:sequence-specific DNA binding"/>
    <property type="evidence" value="ECO:0007669"/>
    <property type="project" value="InterPro"/>
</dbReference>
<dbReference type="InterPro" id="IPR018060">
    <property type="entry name" value="HTH_AraC"/>
</dbReference>
<dbReference type="InterPro" id="IPR009057">
    <property type="entry name" value="Homeodomain-like_sf"/>
</dbReference>
<accession>A0A432DSX2</accession>
<protein>
    <submittedName>
        <fullName evidence="5">AraC family transcriptional regulator</fullName>
    </submittedName>
</protein>
<keyword evidence="1" id="KW-0805">Transcription regulation</keyword>
<proteinExistence type="predicted"/>
<dbReference type="Proteomes" id="UP000276953">
    <property type="component" value="Unassembled WGS sequence"/>
</dbReference>
<evidence type="ECO:0000256" key="1">
    <source>
        <dbReference type="ARBA" id="ARBA00023015"/>
    </source>
</evidence>
<reference evidence="5 6" key="1">
    <citation type="submission" date="2018-12" db="EMBL/GenBank/DDBJ databases">
        <title>Draft Genome Sequence of Chryseobacterium arthrosphaerae strain ED882-96 Isolated from the Blood of a Patient with Liver Cirrhosis in Taiwan.</title>
        <authorList>
            <person name="Lin J.-N."/>
            <person name="Lai C.-H."/>
            <person name="Yang C.-H."/>
            <person name="Huang Y.-H."/>
        </authorList>
    </citation>
    <scope>NUCLEOTIDE SEQUENCE [LARGE SCALE GENOMIC DNA]</scope>
    <source>
        <strain evidence="5 6">ED882-96</strain>
    </source>
</reference>